<keyword evidence="2" id="KW-1185">Reference proteome</keyword>
<evidence type="ECO:0000313" key="2">
    <source>
        <dbReference type="Proteomes" id="UP000316882"/>
    </source>
</evidence>
<comment type="caution">
    <text evidence="1">The sequence shown here is derived from an EMBL/GenBank/DDBJ whole genome shotgun (WGS) entry which is preliminary data.</text>
</comment>
<dbReference type="PANTHER" id="PTHR42905:SF16">
    <property type="entry name" value="CARBOXYPHOSPHONOENOLPYRUVATE PHOSPHONOMUTASE-LIKE PROTEIN (AFU_ORTHOLOGUE AFUA_5G07230)"/>
    <property type="match status" value="1"/>
</dbReference>
<organism evidence="1 2">
    <name type="scientific">Brevibacillus parabrevis</name>
    <dbReference type="NCBI Taxonomy" id="54914"/>
    <lineage>
        <taxon>Bacteria</taxon>
        <taxon>Bacillati</taxon>
        <taxon>Bacillota</taxon>
        <taxon>Bacilli</taxon>
        <taxon>Bacillales</taxon>
        <taxon>Paenibacillaceae</taxon>
        <taxon>Brevibacillus</taxon>
    </lineage>
</organism>
<dbReference type="Pfam" id="PF13714">
    <property type="entry name" value="PEP_mutase"/>
    <property type="match status" value="1"/>
</dbReference>
<dbReference type="Gene3D" id="3.20.20.60">
    <property type="entry name" value="Phosphoenolpyruvate-binding domains"/>
    <property type="match status" value="1"/>
</dbReference>
<dbReference type="CDD" id="cd00377">
    <property type="entry name" value="ICL_PEPM"/>
    <property type="match status" value="1"/>
</dbReference>
<dbReference type="InterPro" id="IPR040442">
    <property type="entry name" value="Pyrv_kinase-like_dom_sf"/>
</dbReference>
<dbReference type="EMBL" id="BJMH01000053">
    <property type="protein sequence ID" value="GEB35776.1"/>
    <property type="molecule type" value="Genomic_DNA"/>
</dbReference>
<name>A0A4Y3PUR4_BREPA</name>
<dbReference type="GO" id="GO:0003824">
    <property type="term" value="F:catalytic activity"/>
    <property type="evidence" value="ECO:0007669"/>
    <property type="project" value="InterPro"/>
</dbReference>
<dbReference type="Proteomes" id="UP000316882">
    <property type="component" value="Unassembled WGS sequence"/>
</dbReference>
<reference evidence="1 2" key="1">
    <citation type="submission" date="2019-06" db="EMBL/GenBank/DDBJ databases">
        <title>Whole genome shotgun sequence of Brevibacillus parabrevis NBRC 12334.</title>
        <authorList>
            <person name="Hosoyama A."/>
            <person name="Uohara A."/>
            <person name="Ohji S."/>
            <person name="Ichikawa N."/>
        </authorList>
    </citation>
    <scope>NUCLEOTIDE SEQUENCE [LARGE SCALE GENOMIC DNA]</scope>
    <source>
        <strain evidence="1 2">NBRC 12334</strain>
    </source>
</reference>
<dbReference type="RefSeq" id="WP_122965926.1">
    <property type="nucleotide sequence ID" value="NZ_BJMH01000053.1"/>
</dbReference>
<sequence length="260" mass="28477">MNQIQQFQALHHADEMLFLGNAWDVLSARTLEQSGFRAIGTTSWGVAASLGYKDGENIDFALHLSIIKLIVDHVNIPVSADIEAGYAETHGQIVENVLRTADLGVAGINIEDSFKRGPGLKEIADQAKLLQTMRAALDNRGFAAFYINTRIDTYFRREDPFAETIERGLAYVESGASGIFVPGIVEEEQIRAIAQAVRAPLNVLSRPTLTNAERLAEWGVKRLSIGNDFYDHVADFAKASASKLAADRDTALLYAANRQG</sequence>
<protein>
    <submittedName>
        <fullName evidence="1">Carboxyvinyl-carboxyphosphonate phosphorylmutase</fullName>
    </submittedName>
</protein>
<accession>A0A4Y3PUR4</accession>
<evidence type="ECO:0000313" key="1">
    <source>
        <dbReference type="EMBL" id="GEB35776.1"/>
    </source>
</evidence>
<dbReference type="InterPro" id="IPR039556">
    <property type="entry name" value="ICL/PEPM"/>
</dbReference>
<dbReference type="PANTHER" id="PTHR42905">
    <property type="entry name" value="PHOSPHOENOLPYRUVATE CARBOXYLASE"/>
    <property type="match status" value="1"/>
</dbReference>
<dbReference type="InterPro" id="IPR015813">
    <property type="entry name" value="Pyrv/PenolPyrv_kinase-like_dom"/>
</dbReference>
<gene>
    <name evidence="1" type="ORF">BPA01_53560</name>
</gene>
<dbReference type="AlphaFoldDB" id="A0A4Y3PUR4"/>
<proteinExistence type="predicted"/>
<dbReference type="SUPFAM" id="SSF51621">
    <property type="entry name" value="Phosphoenolpyruvate/pyruvate domain"/>
    <property type="match status" value="1"/>
</dbReference>